<dbReference type="GO" id="GO:0007165">
    <property type="term" value="P:signal transduction"/>
    <property type="evidence" value="ECO:0007669"/>
    <property type="project" value="UniProtKB-KW"/>
</dbReference>
<dbReference type="InterPro" id="IPR003660">
    <property type="entry name" value="HAMP_dom"/>
</dbReference>
<dbReference type="PANTHER" id="PTHR32089">
    <property type="entry name" value="METHYL-ACCEPTING CHEMOTAXIS PROTEIN MCPB"/>
    <property type="match status" value="1"/>
</dbReference>
<dbReference type="PROSITE" id="PS50885">
    <property type="entry name" value="HAMP"/>
    <property type="match status" value="1"/>
</dbReference>
<evidence type="ECO:0000313" key="11">
    <source>
        <dbReference type="EMBL" id="SDP14709.1"/>
    </source>
</evidence>
<keyword evidence="2" id="KW-1003">Cell membrane</keyword>
<evidence type="ECO:0000256" key="4">
    <source>
        <dbReference type="ARBA" id="ARBA00023224"/>
    </source>
</evidence>
<evidence type="ECO:0000256" key="8">
    <source>
        <dbReference type="SAM" id="Phobius"/>
    </source>
</evidence>
<feature type="coiled-coil region" evidence="7">
    <location>
        <begin position="492"/>
        <end position="551"/>
    </location>
</feature>
<keyword evidence="3 8" id="KW-0472">Membrane</keyword>
<dbReference type="STRING" id="930152.SAMN05216565_101688"/>
<proteinExistence type="inferred from homology"/>
<evidence type="ECO:0000259" key="9">
    <source>
        <dbReference type="PROSITE" id="PS50111"/>
    </source>
</evidence>
<keyword evidence="4 6" id="KW-0807">Transducer</keyword>
<dbReference type="PROSITE" id="PS50111">
    <property type="entry name" value="CHEMOTAXIS_TRANSDUC_2"/>
    <property type="match status" value="1"/>
</dbReference>
<dbReference type="Proteomes" id="UP000199159">
    <property type="component" value="Unassembled WGS sequence"/>
</dbReference>
<protein>
    <submittedName>
        <fullName evidence="11">Methyl-accepting chemotaxis protein</fullName>
    </submittedName>
</protein>
<feature type="domain" description="HAMP" evidence="10">
    <location>
        <begin position="216"/>
        <end position="269"/>
    </location>
</feature>
<dbReference type="AlphaFoldDB" id="A0A1H0QDD4"/>
<keyword evidence="12" id="KW-1185">Reference proteome</keyword>
<dbReference type="OrthoDB" id="2010115at2"/>
<dbReference type="PANTHER" id="PTHR32089:SF112">
    <property type="entry name" value="LYSOZYME-LIKE PROTEIN-RELATED"/>
    <property type="match status" value="1"/>
</dbReference>
<dbReference type="Gene3D" id="1.10.287.950">
    <property type="entry name" value="Methyl-accepting chemotaxis protein"/>
    <property type="match status" value="1"/>
</dbReference>
<name>A0A1H0QDD4_9BACI</name>
<evidence type="ECO:0000256" key="5">
    <source>
        <dbReference type="ARBA" id="ARBA00029447"/>
    </source>
</evidence>
<comment type="similarity">
    <text evidence="5">Belongs to the methyl-accepting chemotaxis (MCP) protein family.</text>
</comment>
<feature type="transmembrane region" description="Helical" evidence="8">
    <location>
        <begin position="192"/>
        <end position="215"/>
    </location>
</feature>
<dbReference type="GO" id="GO:0005886">
    <property type="term" value="C:plasma membrane"/>
    <property type="evidence" value="ECO:0007669"/>
    <property type="project" value="UniProtKB-SubCell"/>
</dbReference>
<dbReference type="CDD" id="cd06225">
    <property type="entry name" value="HAMP"/>
    <property type="match status" value="1"/>
</dbReference>
<dbReference type="Gene3D" id="6.10.340.10">
    <property type="match status" value="1"/>
</dbReference>
<dbReference type="SMART" id="SM00283">
    <property type="entry name" value="MA"/>
    <property type="match status" value="1"/>
</dbReference>
<dbReference type="EMBL" id="FNJU01000001">
    <property type="protein sequence ID" value="SDP14709.1"/>
    <property type="molecule type" value="Genomic_DNA"/>
</dbReference>
<reference evidence="12" key="1">
    <citation type="submission" date="2016-10" db="EMBL/GenBank/DDBJ databases">
        <authorList>
            <person name="Varghese N."/>
            <person name="Submissions S."/>
        </authorList>
    </citation>
    <scope>NUCLEOTIDE SEQUENCE [LARGE SCALE GENOMIC DNA]</scope>
    <source>
        <strain evidence="12">IBRC-M10078</strain>
    </source>
</reference>
<feature type="transmembrane region" description="Helical" evidence="8">
    <location>
        <begin position="32"/>
        <end position="53"/>
    </location>
</feature>
<dbReference type="SUPFAM" id="SSF58104">
    <property type="entry name" value="Methyl-accepting chemotaxis protein (MCP) signaling domain"/>
    <property type="match status" value="1"/>
</dbReference>
<keyword evidence="8" id="KW-1133">Transmembrane helix</keyword>
<dbReference type="RefSeq" id="WP_090849879.1">
    <property type="nucleotide sequence ID" value="NZ_FNJU01000001.1"/>
</dbReference>
<evidence type="ECO:0000256" key="1">
    <source>
        <dbReference type="ARBA" id="ARBA00004236"/>
    </source>
</evidence>
<feature type="domain" description="Methyl-accepting transducer" evidence="9">
    <location>
        <begin position="288"/>
        <end position="538"/>
    </location>
</feature>
<gene>
    <name evidence="11" type="ORF">SAMN05216565_101688</name>
</gene>
<evidence type="ECO:0000259" key="10">
    <source>
        <dbReference type="PROSITE" id="PS50885"/>
    </source>
</evidence>
<evidence type="ECO:0000256" key="3">
    <source>
        <dbReference type="ARBA" id="ARBA00023136"/>
    </source>
</evidence>
<comment type="subcellular location">
    <subcellularLocation>
        <location evidence="1">Cell membrane</location>
    </subcellularLocation>
</comment>
<evidence type="ECO:0000256" key="6">
    <source>
        <dbReference type="PROSITE-ProRule" id="PRU00284"/>
    </source>
</evidence>
<dbReference type="SMART" id="SM00304">
    <property type="entry name" value="HAMP"/>
    <property type="match status" value="1"/>
</dbReference>
<organism evidence="11 12">
    <name type="scientific">Litchfieldia salsa</name>
    <dbReference type="NCBI Taxonomy" id="930152"/>
    <lineage>
        <taxon>Bacteria</taxon>
        <taxon>Bacillati</taxon>
        <taxon>Bacillota</taxon>
        <taxon>Bacilli</taxon>
        <taxon>Bacillales</taxon>
        <taxon>Bacillaceae</taxon>
        <taxon>Litchfieldia</taxon>
    </lineage>
</organism>
<dbReference type="Pfam" id="PF00672">
    <property type="entry name" value="HAMP"/>
    <property type="match status" value="1"/>
</dbReference>
<evidence type="ECO:0000256" key="2">
    <source>
        <dbReference type="ARBA" id="ARBA00022475"/>
    </source>
</evidence>
<accession>A0A1H0QDD4</accession>
<keyword evidence="8" id="KW-0812">Transmembrane</keyword>
<sequence length="573" mass="64185">MTNAPDTDTLLTNKKKESNLTFLHHFSLRTRLLILFISLLFLSINAVGISSYLQAKKATISTIEDRLSREADIIASTATNLKFVYVSDDDYFMQQFEGSIREQQKQLTKDGMESDMFYLVNQKIQPFPTSENSKVKFSSAIVDKLIENNNGTFQQNINGKSYSISVKKVNEIGGYYILLVPVQSYLDSVNQMALFTTAIILISLLLSLILIILFVRRLTTPLVQLQDAMRSVRNGKISQTTDIKTTIPEFQSLNKSFNTMMVQMTTIINELTETTAELESTGGKLKHSSRDALVYSHQLIEAINIVKAGAEQTAVSSEHNVLQFHSLKKMNEEMLNKMNFVFQRSEAMQQSAIVGENTISQLITRTHDFKSEFEHLNTTIQHVQEQSSSITKLVGLIKGMAEQTKLLALNATIEAARAGEAGKGFAVVANEVRKLADQSTIATEEITQSISSMKDVTLLATNEFEHMLSKIKTNLVTANDSKISFDELMKEIKSVSNSLLEMRVELRDLKELLPELEEATLSFSSVSQETLASTEEMLSTSNDQIEKMENTHEIGLKLTNLSNSLSLMIKQFS</sequence>
<evidence type="ECO:0000313" key="12">
    <source>
        <dbReference type="Proteomes" id="UP000199159"/>
    </source>
</evidence>
<evidence type="ECO:0000256" key="7">
    <source>
        <dbReference type="SAM" id="Coils"/>
    </source>
</evidence>
<dbReference type="InterPro" id="IPR004089">
    <property type="entry name" value="MCPsignal_dom"/>
</dbReference>
<dbReference type="Pfam" id="PF00015">
    <property type="entry name" value="MCPsignal"/>
    <property type="match status" value="1"/>
</dbReference>
<keyword evidence="7" id="KW-0175">Coiled coil</keyword>